<name>A0AAV4U9T0_CAEEX</name>
<gene>
    <name evidence="1" type="ORF">CEXT_675351</name>
</gene>
<dbReference type="Proteomes" id="UP001054945">
    <property type="component" value="Unassembled WGS sequence"/>
</dbReference>
<organism evidence="1 2">
    <name type="scientific">Caerostris extrusa</name>
    <name type="common">Bark spider</name>
    <name type="synonym">Caerostris bankana</name>
    <dbReference type="NCBI Taxonomy" id="172846"/>
    <lineage>
        <taxon>Eukaryota</taxon>
        <taxon>Metazoa</taxon>
        <taxon>Ecdysozoa</taxon>
        <taxon>Arthropoda</taxon>
        <taxon>Chelicerata</taxon>
        <taxon>Arachnida</taxon>
        <taxon>Araneae</taxon>
        <taxon>Araneomorphae</taxon>
        <taxon>Entelegynae</taxon>
        <taxon>Araneoidea</taxon>
        <taxon>Araneidae</taxon>
        <taxon>Caerostris</taxon>
    </lineage>
</organism>
<reference evidence="1 2" key="1">
    <citation type="submission" date="2021-06" db="EMBL/GenBank/DDBJ databases">
        <title>Caerostris extrusa draft genome.</title>
        <authorList>
            <person name="Kono N."/>
            <person name="Arakawa K."/>
        </authorList>
    </citation>
    <scope>NUCLEOTIDE SEQUENCE [LARGE SCALE GENOMIC DNA]</scope>
</reference>
<evidence type="ECO:0008006" key="3">
    <source>
        <dbReference type="Google" id="ProtNLM"/>
    </source>
</evidence>
<evidence type="ECO:0000313" key="2">
    <source>
        <dbReference type="Proteomes" id="UP001054945"/>
    </source>
</evidence>
<keyword evidence="2" id="KW-1185">Reference proteome</keyword>
<evidence type="ECO:0000313" key="1">
    <source>
        <dbReference type="EMBL" id="GIY54516.1"/>
    </source>
</evidence>
<accession>A0AAV4U9T0</accession>
<proteinExistence type="predicted"/>
<dbReference type="EMBL" id="BPLR01012519">
    <property type="protein sequence ID" value="GIY54516.1"/>
    <property type="molecule type" value="Genomic_DNA"/>
</dbReference>
<comment type="caution">
    <text evidence="1">The sequence shown here is derived from an EMBL/GenBank/DDBJ whole genome shotgun (WGS) entry which is preliminary data.</text>
</comment>
<dbReference type="AlphaFoldDB" id="A0AAV4U9T0"/>
<sequence length="104" mass="11878">MPASLQCVRLARATQARLVSLSSLTSTALFIFSSRPPKEEDKTRGPLRIKNVVPHSGLRSAVNYLTRSVNQKSRAFTCHTPRLLYRCRHFGLRKILYHTAVYTY</sequence>
<protein>
    <recommendedName>
        <fullName evidence="3">Secreted protein</fullName>
    </recommendedName>
</protein>